<dbReference type="AlphaFoldDB" id="A0A8K0NND0"/>
<proteinExistence type="predicted"/>
<sequence length="389" mass="44893">MSDHSVVSADQSVAESTSRLPAEILHLILDAYNSSRLKELEYDRRQASKERIPVWPVLPILLSCKLLSGMFLPKLYSHTVILCHGTLFSFLNDPAYESYEHLRCLEVRNTHPSGPLHRRGTPGHVMDFWMFQILSEDEGREEYKKRFHRPDWSNGHLPRVDLVKLDAEDRRYIKLVLALFDVRHLTYMGFATTEDESVAMPLDLCETTTLVCPPDSWFYLTKRWETTPMIHDPAELDRPFWTLNRPFIPYHERRYNVTILLGLKGVPLFESSTLPDHERGRAAFCLSYIIRQFCRSTGIGTPFDFTVGPFLGRAESVPKDHTWCFGSRVPDDIEEGGYTVRFRSECDCGNGDVTHFWDGASEDLLYEIERRDQESDYGDGDWVYGALGL</sequence>
<accession>A0A8K0NND0</accession>
<evidence type="ECO:0000313" key="2">
    <source>
        <dbReference type="Proteomes" id="UP000812966"/>
    </source>
</evidence>
<comment type="caution">
    <text evidence="1">The sequence shown here is derived from an EMBL/GenBank/DDBJ whole genome shotgun (WGS) entry which is preliminary data.</text>
</comment>
<evidence type="ECO:0000313" key="1">
    <source>
        <dbReference type="EMBL" id="KAG7528778.1"/>
    </source>
</evidence>
<keyword evidence="2" id="KW-1185">Reference proteome</keyword>
<dbReference type="EMBL" id="JABELV010000168">
    <property type="protein sequence ID" value="KAG7528778.1"/>
    <property type="molecule type" value="Genomic_DNA"/>
</dbReference>
<name>A0A8K0NND0_9TREE</name>
<dbReference type="Proteomes" id="UP000812966">
    <property type="component" value="Unassembled WGS sequence"/>
</dbReference>
<gene>
    <name evidence="1" type="ORF">FFLO_05947</name>
</gene>
<organism evidence="1 2">
    <name type="scientific">Filobasidium floriforme</name>
    <dbReference type="NCBI Taxonomy" id="5210"/>
    <lineage>
        <taxon>Eukaryota</taxon>
        <taxon>Fungi</taxon>
        <taxon>Dikarya</taxon>
        <taxon>Basidiomycota</taxon>
        <taxon>Agaricomycotina</taxon>
        <taxon>Tremellomycetes</taxon>
        <taxon>Filobasidiales</taxon>
        <taxon>Filobasidiaceae</taxon>
        <taxon>Filobasidium</taxon>
    </lineage>
</organism>
<protein>
    <recommendedName>
        <fullName evidence="3">F-box domain-containing protein</fullName>
    </recommendedName>
</protein>
<evidence type="ECO:0008006" key="3">
    <source>
        <dbReference type="Google" id="ProtNLM"/>
    </source>
</evidence>
<reference evidence="1" key="1">
    <citation type="submission" date="2020-04" db="EMBL/GenBank/DDBJ databases">
        <title>Analysis of mating type loci in Filobasidium floriforme.</title>
        <authorList>
            <person name="Nowrousian M."/>
        </authorList>
    </citation>
    <scope>NUCLEOTIDE SEQUENCE</scope>
    <source>
        <strain evidence="1">CBS 6242</strain>
    </source>
</reference>